<proteinExistence type="predicted"/>
<dbReference type="RefSeq" id="WP_146958716.1">
    <property type="nucleotide sequence ID" value="NZ_CP042467.1"/>
</dbReference>
<dbReference type="Proteomes" id="UP000321595">
    <property type="component" value="Chromosome"/>
</dbReference>
<dbReference type="AlphaFoldDB" id="A0A5B8XP70"/>
<keyword evidence="4" id="KW-1185">Reference proteome</keyword>
<protein>
    <submittedName>
        <fullName evidence="3">Uncharacterized protein</fullName>
    </submittedName>
</protein>
<evidence type="ECO:0000256" key="2">
    <source>
        <dbReference type="SAM" id="Phobius"/>
    </source>
</evidence>
<dbReference type="KEGG" id="bbae:FRD01_07210"/>
<evidence type="ECO:0000313" key="4">
    <source>
        <dbReference type="Proteomes" id="UP000321595"/>
    </source>
</evidence>
<gene>
    <name evidence="3" type="ORF">FRD01_07210</name>
</gene>
<organism evidence="3 4">
    <name type="scientific">Microvenator marinus</name>
    <dbReference type="NCBI Taxonomy" id="2600177"/>
    <lineage>
        <taxon>Bacteria</taxon>
        <taxon>Deltaproteobacteria</taxon>
        <taxon>Bradymonadales</taxon>
        <taxon>Microvenatoraceae</taxon>
        <taxon>Microvenator</taxon>
    </lineage>
</organism>
<dbReference type="EMBL" id="CP042467">
    <property type="protein sequence ID" value="QED27031.1"/>
    <property type="molecule type" value="Genomic_DNA"/>
</dbReference>
<keyword evidence="2" id="KW-0812">Transmembrane</keyword>
<feature type="transmembrane region" description="Helical" evidence="2">
    <location>
        <begin position="12"/>
        <end position="33"/>
    </location>
</feature>
<keyword evidence="2" id="KW-0472">Membrane</keyword>
<evidence type="ECO:0000313" key="3">
    <source>
        <dbReference type="EMBL" id="QED27031.1"/>
    </source>
</evidence>
<keyword evidence="2" id="KW-1133">Transmembrane helix</keyword>
<name>A0A5B8XP70_9DELT</name>
<reference evidence="3 4" key="1">
    <citation type="submission" date="2019-08" db="EMBL/GenBank/DDBJ databases">
        <authorList>
            <person name="Liang Q."/>
        </authorList>
    </citation>
    <scope>NUCLEOTIDE SEQUENCE [LARGE SCALE GENOMIC DNA]</scope>
    <source>
        <strain evidence="3 4">V1718</strain>
    </source>
</reference>
<feature type="region of interest" description="Disordered" evidence="1">
    <location>
        <begin position="182"/>
        <end position="211"/>
    </location>
</feature>
<evidence type="ECO:0000256" key="1">
    <source>
        <dbReference type="SAM" id="MobiDB-lite"/>
    </source>
</evidence>
<feature type="compositionally biased region" description="Low complexity" evidence="1">
    <location>
        <begin position="183"/>
        <end position="204"/>
    </location>
</feature>
<accession>A0A5B8XP70</accession>
<sequence length="211" mass="23187">MYEASTSKTSNLILAGGVAVAVCLTVILVFMVFSSDASADEADVNLEALTKAYEQHVKSGSKDLRAFETRVNQPDIYSGTDRVSVQLDQKGTLVGFVDNDGTPGYQATDTLVFNLEAEKESEKIVANDRQQRYYSYHSPGIFHYYLISRMLTNQHSYYGGRYYRAPSSARYVKSGYHSRLKRSVGSSSSRSVRSGSFGSRRSSGGSSGFGK</sequence>